<sequence>MNIRFVFYLLCGLLFFALSTKANAVACEDVLSKTLQGLRTGAFLQFRNGTKVINTPAGEQFDFEILYDLTSGSSCPGAFPDGQCQISNQLGIRPNGIPLRDVASGGRTIIVNTGETVILGQNGESRFNQIIMNGGDLYFWGGAGANLNAKGYVEYEIRELIVQSGDSTVFFPPGDIWIGQTFNIVSGEIITEGLSTAGVDPSNPLKSQTTRFYSNAQIVLQSNATGINKDTSYPVENLVIYTDKRVQIFNGHIRGALVQDARDANYETLELQNSTAKFEGLAVVETSVDTFNGEIIHNSDVLNADFSDICDSNTVTDIEVVPAAPKALTCEAVDVTIRMLNAGNLISDYEGTIELSSSTNKGNWQSQASNQGSLTGTGGDNGSAFYAFDSDDGGTVTLSFRHPEVGPVTLYASDGSVTGTGSDVEFVPEGFTVDFLAENPIANTVFSAIITAVESSDDPAVCVPDDSYTGTKSIDFSVEYEDIHPGIPATQVRSLKNDVDTVPEYGSGALTKIVEFNAGVSEQVRQFKYKDVGGLTLHASEADSNDPSTPLVEGQGTVVVVPAGIRLLKVANDDCSLLNPEGTALTGNGFVAAGQEFELSIAGIMQHCEPSDDCSLISDPCITPNFSEDISFSPSLDTPSGGQLGTFQVDGNAGMAVVPADFSDGFATLSKVTYSEVGSVTLEAELADFLGTGTGAQVHAQTIGRFYPAYFELESSSAMASCVLGDFSYLGHTAQQLDYEVLARNANDGTVRNYDTDSLGYQFAAQTPSYWLFNRAVTDVDLSGRLNGLGSTLKWVNGVVILSDNFGVERQGVNAAIDNGPFTTAELGLSLKGGDDETFEASELTYPCTGSCDAIQLLPDVSNSSLGVPLAPMYFGRLVVGNGYGADTETVHVRNEFERYESSGFVFNGKDSCSALTLNMMSFTPDNSASGIPIGSGKSEVSMTSNLSTYGDAVVANEGRYWVRYSAPDSRGYATHYMGVGGVSAPSENWPEWLKDDWGNTGVLDEAVSGVAVFGRQRSSDRVITRREVMP</sequence>
<gene>
    <name evidence="3" type="ORF">NAF29_02765</name>
</gene>
<comment type="caution">
    <text evidence="3">The sequence shown here is derived from an EMBL/GenBank/DDBJ whole genome shotgun (WGS) entry which is preliminary data.</text>
</comment>
<evidence type="ECO:0000256" key="1">
    <source>
        <dbReference type="SAM" id="SignalP"/>
    </source>
</evidence>
<dbReference type="RefSeq" id="WP_251259955.1">
    <property type="nucleotide sequence ID" value="NZ_JAMQGP010000001.1"/>
</dbReference>
<dbReference type="Pfam" id="PF20419">
    <property type="entry name" value="DUF6701"/>
    <property type="match status" value="1"/>
</dbReference>
<dbReference type="AlphaFoldDB" id="A0AA42B6C2"/>
<protein>
    <recommendedName>
        <fullName evidence="2">DUF6701 domain-containing protein</fullName>
    </recommendedName>
</protein>
<feature type="domain" description="DUF6701" evidence="2">
    <location>
        <begin position="421"/>
        <end position="1029"/>
    </location>
</feature>
<feature type="chain" id="PRO_5041202745" description="DUF6701 domain-containing protein" evidence="1">
    <location>
        <begin position="25"/>
        <end position="1031"/>
    </location>
</feature>
<keyword evidence="1" id="KW-0732">Signal</keyword>
<evidence type="ECO:0000313" key="3">
    <source>
        <dbReference type="EMBL" id="MCM2678592.1"/>
    </source>
</evidence>
<feature type="signal peptide" evidence="1">
    <location>
        <begin position="1"/>
        <end position="24"/>
    </location>
</feature>
<dbReference type="InterPro" id="IPR046524">
    <property type="entry name" value="DUF6701"/>
</dbReference>
<evidence type="ECO:0000313" key="4">
    <source>
        <dbReference type="Proteomes" id="UP001165393"/>
    </source>
</evidence>
<reference evidence="3 4" key="1">
    <citation type="journal article" date="2013" name="Antonie Van Leeuwenhoek">
        <title>Echinimonas agarilytica gen. nov., sp. nov., a new gammaproteobacterium isolated from the sea urchin Strongylocentrotus intermedius.</title>
        <authorList>
            <person name="Nedashkovskaya O.I."/>
            <person name="Stenkova A.M."/>
            <person name="Zhukova N.V."/>
            <person name="Van Trappen S."/>
            <person name="Lee J.S."/>
            <person name="Kim S.B."/>
        </authorList>
    </citation>
    <scope>NUCLEOTIDE SEQUENCE [LARGE SCALE GENOMIC DNA]</scope>
    <source>
        <strain evidence="3 4">KMM 6351</strain>
    </source>
</reference>
<evidence type="ECO:0000259" key="2">
    <source>
        <dbReference type="Pfam" id="PF20419"/>
    </source>
</evidence>
<organism evidence="3 4">
    <name type="scientific">Echinimonas agarilytica</name>
    <dbReference type="NCBI Taxonomy" id="1215918"/>
    <lineage>
        <taxon>Bacteria</taxon>
        <taxon>Pseudomonadati</taxon>
        <taxon>Pseudomonadota</taxon>
        <taxon>Gammaproteobacteria</taxon>
        <taxon>Alteromonadales</taxon>
        <taxon>Echinimonadaceae</taxon>
        <taxon>Echinimonas</taxon>
    </lineage>
</organism>
<proteinExistence type="predicted"/>
<keyword evidence="4" id="KW-1185">Reference proteome</keyword>
<accession>A0AA42B6C2</accession>
<dbReference type="Proteomes" id="UP001165393">
    <property type="component" value="Unassembled WGS sequence"/>
</dbReference>
<name>A0AA42B6C2_9GAMM</name>
<dbReference type="EMBL" id="JAMQGP010000001">
    <property type="protein sequence ID" value="MCM2678592.1"/>
    <property type="molecule type" value="Genomic_DNA"/>
</dbReference>